<dbReference type="InterPro" id="IPR011047">
    <property type="entry name" value="Quinoprotein_ADH-like_sf"/>
</dbReference>
<keyword evidence="1" id="KW-0853">WD repeat</keyword>
<protein>
    <recommendedName>
        <fullName evidence="4">WD40 repeat domain-containing protein</fullName>
    </recommendedName>
</protein>
<evidence type="ECO:0000313" key="2">
    <source>
        <dbReference type="EMBL" id="GIH10384.1"/>
    </source>
</evidence>
<dbReference type="PANTHER" id="PTHR19879:SF9">
    <property type="entry name" value="TRANSCRIPTION INITIATION FACTOR TFIID SUBUNIT 5"/>
    <property type="match status" value="1"/>
</dbReference>
<evidence type="ECO:0000313" key="3">
    <source>
        <dbReference type="Proteomes" id="UP000612899"/>
    </source>
</evidence>
<dbReference type="SUPFAM" id="SSF50998">
    <property type="entry name" value="Quinoprotein alcohol dehydrogenase-like"/>
    <property type="match status" value="1"/>
</dbReference>
<accession>A0A8J3QII8</accession>
<proteinExistence type="predicted"/>
<dbReference type="EMBL" id="BONY01000093">
    <property type="protein sequence ID" value="GIH10384.1"/>
    <property type="molecule type" value="Genomic_DNA"/>
</dbReference>
<dbReference type="SUPFAM" id="SSF82171">
    <property type="entry name" value="DPP6 N-terminal domain-like"/>
    <property type="match status" value="1"/>
</dbReference>
<dbReference type="AlphaFoldDB" id="A0A8J3QII8"/>
<reference evidence="2" key="1">
    <citation type="submission" date="2021-01" db="EMBL/GenBank/DDBJ databases">
        <title>Whole genome shotgun sequence of Rhizocola hellebori NBRC 109834.</title>
        <authorList>
            <person name="Komaki H."/>
            <person name="Tamura T."/>
        </authorList>
    </citation>
    <scope>NUCLEOTIDE SEQUENCE</scope>
    <source>
        <strain evidence="2">NBRC 109834</strain>
    </source>
</reference>
<feature type="repeat" description="WD" evidence="1">
    <location>
        <begin position="270"/>
        <end position="309"/>
    </location>
</feature>
<evidence type="ECO:0008006" key="4">
    <source>
        <dbReference type="Google" id="ProtNLM"/>
    </source>
</evidence>
<name>A0A8J3QII8_9ACTN</name>
<dbReference type="PANTHER" id="PTHR19879">
    <property type="entry name" value="TRANSCRIPTION INITIATION FACTOR TFIID"/>
    <property type="match status" value="1"/>
</dbReference>
<keyword evidence="3" id="KW-1185">Reference proteome</keyword>
<evidence type="ECO:0000256" key="1">
    <source>
        <dbReference type="PROSITE-ProRule" id="PRU00221"/>
    </source>
</evidence>
<sequence length="547" mass="57700">MRWASQADVDGRRVASATISTADRIVCGDWAGRPIVVTALGYDIGHDGNPHADYTVQVRDAMTFELLHTLSETVFAESLALAGSAVTIGAFNGPDLLWDFATGEVTRAGAADEPAMPEIVEFELDLDDDFGYGKVAYLSDADRKRGEAAVALSTSLLLAGRSTEVTVRFDGTIGVHDGETGESLLPATRLTSRLNSLGSLAVAGTRLLVPTEYQVEVLDLLTGEWLAPLRGFTSWAAVAAHGSLVFTCGQGRFGAGVLCRWDLDNHQVPAPGHLGRVNAVAFAGDYVVTGGDEGTVRRWAATDGTAAEPMAGHTGRVLAVTAVEVDGKTIAVTGGGDVNGGPDETLRRWDLETLTQWALPMVAGHGGETMVLASRGRFVFSGGNGGRVSMWDVVTGEHLASHQGNYPVVGLVAGTDRVLISRMVYEREPTILWQPETGEVTALERPLQHVAAGMHVTMRFNEVTVWQHDGTGQVVDCGESEITAIAVLGTEIAVARLDGSVRLVGSELELELPYPARALAISPAGDIAVAFGSDVAVISRNHPSNVG</sequence>
<dbReference type="InterPro" id="IPR001680">
    <property type="entry name" value="WD40_rpt"/>
</dbReference>
<dbReference type="Proteomes" id="UP000612899">
    <property type="component" value="Unassembled WGS sequence"/>
</dbReference>
<dbReference type="SMART" id="SM00320">
    <property type="entry name" value="WD40"/>
    <property type="match status" value="2"/>
</dbReference>
<dbReference type="PROSITE" id="PS50082">
    <property type="entry name" value="WD_REPEATS_2"/>
    <property type="match status" value="1"/>
</dbReference>
<dbReference type="Gene3D" id="2.130.10.10">
    <property type="entry name" value="YVTN repeat-like/Quinoprotein amine dehydrogenase"/>
    <property type="match status" value="1"/>
</dbReference>
<gene>
    <name evidence="2" type="ORF">Rhe02_84510</name>
</gene>
<dbReference type="InterPro" id="IPR015943">
    <property type="entry name" value="WD40/YVTN_repeat-like_dom_sf"/>
</dbReference>
<dbReference type="Pfam" id="PF00400">
    <property type="entry name" value="WD40"/>
    <property type="match status" value="1"/>
</dbReference>
<comment type="caution">
    <text evidence="2">The sequence shown here is derived from an EMBL/GenBank/DDBJ whole genome shotgun (WGS) entry which is preliminary data.</text>
</comment>
<organism evidence="2 3">
    <name type="scientific">Rhizocola hellebori</name>
    <dbReference type="NCBI Taxonomy" id="1392758"/>
    <lineage>
        <taxon>Bacteria</taxon>
        <taxon>Bacillati</taxon>
        <taxon>Actinomycetota</taxon>
        <taxon>Actinomycetes</taxon>
        <taxon>Micromonosporales</taxon>
        <taxon>Micromonosporaceae</taxon>
        <taxon>Rhizocola</taxon>
    </lineage>
</organism>